<dbReference type="RefSeq" id="WP_258828530.1">
    <property type="nucleotide sequence ID" value="NZ_JANUHA010000009.1"/>
</dbReference>
<dbReference type="SUPFAM" id="SSF69279">
    <property type="entry name" value="Phage tail proteins"/>
    <property type="match status" value="2"/>
</dbReference>
<reference evidence="6 7" key="1">
    <citation type="submission" date="2022-08" db="EMBL/GenBank/DDBJ databases">
        <title>Reclassification of Massilia species as members of the genera Telluria, Duganella, Pseudoduganella, Mokoshia gen. nov. and Zemynaea gen. nov. using orthogonal and non-orthogonal genome-based approaches.</title>
        <authorList>
            <person name="Bowman J.P."/>
        </authorList>
    </citation>
    <scope>NUCLEOTIDE SEQUENCE [LARGE SCALE GENOMIC DNA]</scope>
    <source>
        <strain evidence="6 7">JCM 31661</strain>
    </source>
</reference>
<dbReference type="InterPro" id="IPR006533">
    <property type="entry name" value="T6SS_Vgr_RhsGE"/>
</dbReference>
<proteinExistence type="inferred from homology"/>
<dbReference type="InterPro" id="IPR018769">
    <property type="entry name" value="VgrG2_DUF2345"/>
</dbReference>
<accession>A0ABT2AMQ1</accession>
<comment type="caution">
    <text evidence="6">The sequence shown here is derived from an EMBL/GenBank/DDBJ whole genome shotgun (WGS) entry which is preliminary data.</text>
</comment>
<dbReference type="InterPro" id="IPR028244">
    <property type="entry name" value="T6SS_Rhs_Vgr_dom"/>
</dbReference>
<evidence type="ECO:0000256" key="1">
    <source>
        <dbReference type="ARBA" id="ARBA00005558"/>
    </source>
</evidence>
<dbReference type="Pfam" id="PF10106">
    <property type="entry name" value="DUF2345"/>
    <property type="match status" value="1"/>
</dbReference>
<dbReference type="Pfam" id="PF13296">
    <property type="entry name" value="T6SS_Vgr"/>
    <property type="match status" value="1"/>
</dbReference>
<dbReference type="SUPFAM" id="SSF69255">
    <property type="entry name" value="gp5 N-terminal domain-like"/>
    <property type="match status" value="1"/>
</dbReference>
<evidence type="ECO:0000259" key="5">
    <source>
        <dbReference type="Pfam" id="PF13296"/>
    </source>
</evidence>
<evidence type="ECO:0000259" key="4">
    <source>
        <dbReference type="Pfam" id="PF10106"/>
    </source>
</evidence>
<dbReference type="Pfam" id="PF05954">
    <property type="entry name" value="Phage_GPD"/>
    <property type="match status" value="1"/>
</dbReference>
<dbReference type="Gene3D" id="3.55.50.10">
    <property type="entry name" value="Baseplate protein-like domains"/>
    <property type="match status" value="1"/>
</dbReference>
<feature type="region of interest" description="Disordered" evidence="2">
    <location>
        <begin position="912"/>
        <end position="951"/>
    </location>
</feature>
<dbReference type="Proteomes" id="UP001206572">
    <property type="component" value="Unassembled WGS sequence"/>
</dbReference>
<evidence type="ECO:0000313" key="6">
    <source>
        <dbReference type="EMBL" id="MCS0597505.1"/>
    </source>
</evidence>
<dbReference type="Gene3D" id="2.30.110.50">
    <property type="match status" value="1"/>
</dbReference>
<dbReference type="InterPro" id="IPR006531">
    <property type="entry name" value="Gp5/Vgr_OB"/>
</dbReference>
<protein>
    <submittedName>
        <fullName evidence="6">Type VI secretion system tip protein VgrG</fullName>
    </submittedName>
</protein>
<dbReference type="InterPro" id="IPR037026">
    <property type="entry name" value="Vgr_OB-fold_dom_sf"/>
</dbReference>
<feature type="domain" description="DUF2345" evidence="4">
    <location>
        <begin position="695"/>
        <end position="841"/>
    </location>
</feature>
<dbReference type="Gene3D" id="2.40.50.230">
    <property type="entry name" value="Gp5 N-terminal domain"/>
    <property type="match status" value="1"/>
</dbReference>
<dbReference type="NCBIfam" id="TIGR03361">
    <property type="entry name" value="VI_Rhs_Vgr"/>
    <property type="match status" value="1"/>
</dbReference>
<dbReference type="Gene3D" id="4.10.220.110">
    <property type="match status" value="1"/>
</dbReference>
<dbReference type="InterPro" id="IPR017847">
    <property type="entry name" value="T6SS_RhsGE_Vgr_subset"/>
</dbReference>
<evidence type="ECO:0000256" key="2">
    <source>
        <dbReference type="SAM" id="MobiDB-lite"/>
    </source>
</evidence>
<comment type="similarity">
    <text evidence="1">Belongs to the VgrG protein family.</text>
</comment>
<feature type="domain" description="Putative type VI secretion system Rhs element associated Vgr" evidence="5">
    <location>
        <begin position="555"/>
        <end position="662"/>
    </location>
</feature>
<dbReference type="Pfam" id="PF04717">
    <property type="entry name" value="Phage_base_V"/>
    <property type="match status" value="1"/>
</dbReference>
<keyword evidence="7" id="KW-1185">Reference proteome</keyword>
<organism evidence="6 7">
    <name type="scientific">Massilia agri</name>
    <dbReference type="NCBI Taxonomy" id="1886785"/>
    <lineage>
        <taxon>Bacteria</taxon>
        <taxon>Pseudomonadati</taxon>
        <taxon>Pseudomonadota</taxon>
        <taxon>Betaproteobacteria</taxon>
        <taxon>Burkholderiales</taxon>
        <taxon>Oxalobacteraceae</taxon>
        <taxon>Telluria group</taxon>
        <taxon>Massilia</taxon>
    </lineage>
</organism>
<evidence type="ECO:0000313" key="7">
    <source>
        <dbReference type="Proteomes" id="UP001206572"/>
    </source>
</evidence>
<dbReference type="NCBIfam" id="TIGR01646">
    <property type="entry name" value="vgr_GE"/>
    <property type="match status" value="1"/>
</dbReference>
<evidence type="ECO:0000259" key="3">
    <source>
        <dbReference type="Pfam" id="PF04717"/>
    </source>
</evidence>
<gene>
    <name evidence="6" type="ORF">NX780_14230</name>
</gene>
<sequence>MNFLNVAGLSFGLTQSNRPIRLRLSHPQSTLDDVLFVKRICGREMLCGGIEYTLLCISTQAGLPLKEFIALPAEVQFVTDRGELRSVCGIVSEASAGQSDGGLASYQLLVRDALALMDRRINTRIFRSQNEVDISADLIREWRGFNPILAKVFDLDTSGITGAYPAREFTMQHNESDAAFLRRLWKRRGIAWFIRPGQATESGSATTASHTLVLFDAPQSLEQNAAGTVRFHRDAGTEVRDGVFNWSAIRSLRPGSSSRRSWDYLQGQMMSTQSPTTMRQGEAGDQFAFSLDDYQVEAPHVGDDSLDFQRLGELRMQRHEYEAKCFHGESGVRDLCVGQWFRLDDHPDIDTHPENEREFILTDLSMVAENNLPKEVDERAQRLFSANAWEQLPAIDALGDASSERDVRYTNRFVCVRRGVPIVPSFDPHIDLPRVRLQSAVVVGPPGEEVHCDSLGRIKLRFPGTREEDHPDCAGASNTDRDSAWVRVASHWASDRWGAISLPRVGDEVVVDFLGGDPDKPIVIGRVHGGATPPPAFSNVGDLPGNRFLAGIKSKEVRGMRCNQLRLDDTPGQISAQLASEHGHSQLNLGWLTHPRREGEGEARGEGAELRSDHAVVLRAARLMLLTTQAMLGASGKQLEREPLQALLEGSEGLLKELGEFAEQHQAMPVDLAPHRQLAKDLQRADQANDAGPSDAGRAGAPLIAQYAAGGFVCGTPGSSVNYCGRQQTIVAQQHLQAFAGQRMNIQAGKGISLFAHQDGMKHIARTGKVDIQAQQDSIAIAADRDVKITASQGEIVIAAKKSLTLLCGGAYIKIADGKIEHGCAGDFTVKAGTHKWDGPAQQEAQLPFFPSAEHTNWLKLDLDGHQGAPMAGVPYTLHFGNGQTKDGTLDSAGMAEERNLPDTVSKVVYHNAPGAKDEPRPTVGDLMSGLEPLLAQEPDLIDTSRDPRRQ</sequence>
<dbReference type="EMBL" id="JANUHA010000009">
    <property type="protein sequence ID" value="MCS0597505.1"/>
    <property type="molecule type" value="Genomic_DNA"/>
</dbReference>
<feature type="domain" description="Gp5/Type VI secretion system Vgr protein OB-fold" evidence="3">
    <location>
        <begin position="479"/>
        <end position="527"/>
    </location>
</feature>
<name>A0ABT2AMQ1_9BURK</name>